<organism evidence="1">
    <name type="scientific">Rhizophora mucronata</name>
    <name type="common">Asiatic mangrove</name>
    <dbReference type="NCBI Taxonomy" id="61149"/>
    <lineage>
        <taxon>Eukaryota</taxon>
        <taxon>Viridiplantae</taxon>
        <taxon>Streptophyta</taxon>
        <taxon>Embryophyta</taxon>
        <taxon>Tracheophyta</taxon>
        <taxon>Spermatophyta</taxon>
        <taxon>Magnoliopsida</taxon>
        <taxon>eudicotyledons</taxon>
        <taxon>Gunneridae</taxon>
        <taxon>Pentapetalae</taxon>
        <taxon>rosids</taxon>
        <taxon>fabids</taxon>
        <taxon>Malpighiales</taxon>
        <taxon>Rhizophoraceae</taxon>
        <taxon>Rhizophora</taxon>
    </lineage>
</organism>
<name>A0A2P2P8X6_RHIMU</name>
<reference evidence="1" key="1">
    <citation type="submission" date="2018-02" db="EMBL/GenBank/DDBJ databases">
        <title>Rhizophora mucronata_Transcriptome.</title>
        <authorList>
            <person name="Meera S.P."/>
            <person name="Sreeshan A."/>
            <person name="Augustine A."/>
        </authorList>
    </citation>
    <scope>NUCLEOTIDE SEQUENCE</scope>
    <source>
        <tissue evidence="1">Leaf</tissue>
    </source>
</reference>
<dbReference type="EMBL" id="GGEC01070587">
    <property type="protein sequence ID" value="MBX51071.1"/>
    <property type="molecule type" value="Transcribed_RNA"/>
</dbReference>
<evidence type="ECO:0000313" key="1">
    <source>
        <dbReference type="EMBL" id="MBX51071.1"/>
    </source>
</evidence>
<proteinExistence type="predicted"/>
<sequence length="44" mass="5200">MGLWTIFPCLCDYLIYKFSRASNIELLNILHHWGPLFSLLSLIF</sequence>
<protein>
    <submittedName>
        <fullName evidence="1">Uncharacterized protein</fullName>
    </submittedName>
</protein>
<accession>A0A2P2P8X6</accession>
<dbReference type="AlphaFoldDB" id="A0A2P2P8X6"/>